<feature type="signal peptide" evidence="6">
    <location>
        <begin position="1"/>
        <end position="20"/>
    </location>
</feature>
<dbReference type="AlphaFoldDB" id="A0AA38XYY2"/>
<keyword evidence="4" id="KW-0560">Oxidoreductase</keyword>
<dbReference type="Pfam" id="PF01494">
    <property type="entry name" value="FAD_binding_3"/>
    <property type="match status" value="2"/>
</dbReference>
<keyword evidence="6" id="KW-0732">Signal</keyword>
<dbReference type="PANTHER" id="PTHR47178:SF2">
    <property type="entry name" value="FAD-BINDING DOMAIN-CONTAINING PROTEIN"/>
    <property type="match status" value="1"/>
</dbReference>
<keyword evidence="9" id="KW-1185">Reference proteome</keyword>
<dbReference type="EMBL" id="JAPDRN010000068">
    <property type="protein sequence ID" value="KAJ9629194.1"/>
    <property type="molecule type" value="Genomic_DNA"/>
</dbReference>
<dbReference type="InterPro" id="IPR002938">
    <property type="entry name" value="FAD-bd"/>
</dbReference>
<feature type="domain" description="FAD-binding" evidence="7">
    <location>
        <begin position="121"/>
        <end position="314"/>
    </location>
</feature>
<gene>
    <name evidence="8" type="ORF">H2204_008983</name>
</gene>
<evidence type="ECO:0000256" key="1">
    <source>
        <dbReference type="ARBA" id="ARBA00001974"/>
    </source>
</evidence>
<dbReference type="PANTHER" id="PTHR47178">
    <property type="entry name" value="MONOOXYGENASE, FAD-BINDING"/>
    <property type="match status" value="1"/>
</dbReference>
<reference evidence="8" key="1">
    <citation type="submission" date="2022-10" db="EMBL/GenBank/DDBJ databases">
        <title>Culturing micro-colonial fungi from biological soil crusts in the Mojave desert and describing Neophaeococcomyces mojavensis, and introducing the new genera and species Taxawa tesnikishii.</title>
        <authorList>
            <person name="Kurbessoian T."/>
            <person name="Stajich J.E."/>
        </authorList>
    </citation>
    <scope>NUCLEOTIDE SEQUENCE</scope>
    <source>
        <strain evidence="8">TK_35</strain>
    </source>
</reference>
<keyword evidence="2" id="KW-0285">Flavoprotein</keyword>
<accession>A0AA38XYY2</accession>
<dbReference type="InterPro" id="IPR036188">
    <property type="entry name" value="FAD/NAD-bd_sf"/>
</dbReference>
<feature type="domain" description="FAD-binding" evidence="7">
    <location>
        <begin position="6"/>
        <end position="40"/>
    </location>
</feature>
<evidence type="ECO:0000256" key="5">
    <source>
        <dbReference type="ARBA" id="ARBA00023033"/>
    </source>
</evidence>
<dbReference type="GO" id="GO:0004497">
    <property type="term" value="F:monooxygenase activity"/>
    <property type="evidence" value="ECO:0007669"/>
    <property type="project" value="UniProtKB-KW"/>
</dbReference>
<evidence type="ECO:0000259" key="7">
    <source>
        <dbReference type="Pfam" id="PF01494"/>
    </source>
</evidence>
<organism evidence="8 9">
    <name type="scientific">Knufia peltigerae</name>
    <dbReference type="NCBI Taxonomy" id="1002370"/>
    <lineage>
        <taxon>Eukaryota</taxon>
        <taxon>Fungi</taxon>
        <taxon>Dikarya</taxon>
        <taxon>Ascomycota</taxon>
        <taxon>Pezizomycotina</taxon>
        <taxon>Eurotiomycetes</taxon>
        <taxon>Chaetothyriomycetidae</taxon>
        <taxon>Chaetothyriales</taxon>
        <taxon>Trichomeriaceae</taxon>
        <taxon>Knufia</taxon>
    </lineage>
</organism>
<evidence type="ECO:0000313" key="9">
    <source>
        <dbReference type="Proteomes" id="UP001172681"/>
    </source>
</evidence>
<feature type="chain" id="PRO_5041381505" description="FAD-binding domain-containing protein" evidence="6">
    <location>
        <begin position="21"/>
        <end position="422"/>
    </location>
</feature>
<keyword evidence="3" id="KW-0274">FAD</keyword>
<keyword evidence="5" id="KW-0503">Monooxygenase</keyword>
<proteinExistence type="predicted"/>
<dbReference type="SUPFAM" id="SSF51905">
    <property type="entry name" value="FAD/NAD(P)-binding domain"/>
    <property type="match status" value="1"/>
</dbReference>
<name>A0AA38XYY2_9EURO</name>
<comment type="cofactor">
    <cofactor evidence="1">
        <name>FAD</name>
        <dbReference type="ChEBI" id="CHEBI:57692"/>
    </cofactor>
</comment>
<dbReference type="Proteomes" id="UP001172681">
    <property type="component" value="Unassembled WGS sequence"/>
</dbReference>
<dbReference type="Gene3D" id="3.50.50.60">
    <property type="entry name" value="FAD/NAD(P)-binding domain"/>
    <property type="match status" value="1"/>
</dbReference>
<evidence type="ECO:0000256" key="6">
    <source>
        <dbReference type="SAM" id="SignalP"/>
    </source>
</evidence>
<sequence>MGQPLKVIIVGAGLSGLAIAQGLKKNGIDYVVVDKESEPRDRNWGVTIAWSHPFLQELLPKELFDRLAECQPDIKLNSKESGCESVMIRDGATGETIVEPPFPAVRRLNIQKTRTLWSKDVNVQFGKTVTNIELTSDGVIAHFQDGTSESGTVLVGADGGGSWVRRWLLGDEADARVLPYVFLNFPFKFTAERALKMDKMMHPIVDVGVHPKSMYIGIFLLDKPDLDRPETWIFYILATWPKQQTSEDEYKDQNMADELRKRADGWADPFKSAVEWMPDDVKAKAVQLKIWSPISDWDNRDGRVTLAGDAAHSMTFRKYSSYHATEETSLTFWPIPDRGQGANNAVKDSKMFVDAMIKVKSGKLSLVEALGEYDKDVMTRGRQEVEISRVQTDAFHDHARFLDSPVVKHGIRPSTEFSKAKE</sequence>
<comment type="caution">
    <text evidence="8">The sequence shown here is derived from an EMBL/GenBank/DDBJ whole genome shotgun (WGS) entry which is preliminary data.</text>
</comment>
<evidence type="ECO:0000313" key="8">
    <source>
        <dbReference type="EMBL" id="KAJ9629194.1"/>
    </source>
</evidence>
<evidence type="ECO:0000256" key="4">
    <source>
        <dbReference type="ARBA" id="ARBA00023002"/>
    </source>
</evidence>
<dbReference type="PRINTS" id="PR00420">
    <property type="entry name" value="RNGMNOXGNASE"/>
</dbReference>
<evidence type="ECO:0000256" key="3">
    <source>
        <dbReference type="ARBA" id="ARBA00022827"/>
    </source>
</evidence>
<evidence type="ECO:0000256" key="2">
    <source>
        <dbReference type="ARBA" id="ARBA00022630"/>
    </source>
</evidence>
<dbReference type="GO" id="GO:0071949">
    <property type="term" value="F:FAD binding"/>
    <property type="evidence" value="ECO:0007669"/>
    <property type="project" value="InterPro"/>
</dbReference>
<protein>
    <recommendedName>
        <fullName evidence="7">FAD-binding domain-containing protein</fullName>
    </recommendedName>
</protein>